<dbReference type="EMBL" id="JANPWB010000010">
    <property type="protein sequence ID" value="KAJ1144324.1"/>
    <property type="molecule type" value="Genomic_DNA"/>
</dbReference>
<sequence>MVPPSSNKRAKKDSPSPLKVVDTISMELLLEEIRALKPYMEDANKQLQLLDDKWSLVENRVSRVERRVEVLEDSVTVIQSLQSEVTIFSCIYIPVFCGSNLCDRVPLPFVSAVVE</sequence>
<proteinExistence type="predicted"/>
<gene>
    <name evidence="1" type="ORF">NDU88_010624</name>
</gene>
<reference evidence="1" key="1">
    <citation type="journal article" date="2022" name="bioRxiv">
        <title>Sequencing and chromosome-scale assembly of the giantPleurodeles waltlgenome.</title>
        <authorList>
            <person name="Brown T."/>
            <person name="Elewa A."/>
            <person name="Iarovenko S."/>
            <person name="Subramanian E."/>
            <person name="Araus A.J."/>
            <person name="Petzold A."/>
            <person name="Susuki M."/>
            <person name="Suzuki K.-i.T."/>
            <person name="Hayashi T."/>
            <person name="Toyoda A."/>
            <person name="Oliveira C."/>
            <person name="Osipova E."/>
            <person name="Leigh N.D."/>
            <person name="Simon A."/>
            <person name="Yun M.H."/>
        </authorList>
    </citation>
    <scope>NUCLEOTIDE SEQUENCE</scope>
    <source>
        <strain evidence="1">20211129_DDA</strain>
        <tissue evidence="1">Liver</tissue>
    </source>
</reference>
<dbReference type="AlphaFoldDB" id="A0AAV7QWX7"/>
<dbReference type="Proteomes" id="UP001066276">
    <property type="component" value="Chromosome 6"/>
</dbReference>
<comment type="caution">
    <text evidence="1">The sequence shown here is derived from an EMBL/GenBank/DDBJ whole genome shotgun (WGS) entry which is preliminary data.</text>
</comment>
<protein>
    <submittedName>
        <fullName evidence="1">Uncharacterized protein</fullName>
    </submittedName>
</protein>
<accession>A0AAV7QWX7</accession>
<name>A0AAV7QWX7_PLEWA</name>
<keyword evidence="2" id="KW-1185">Reference proteome</keyword>
<organism evidence="1 2">
    <name type="scientific">Pleurodeles waltl</name>
    <name type="common">Iberian ribbed newt</name>
    <dbReference type="NCBI Taxonomy" id="8319"/>
    <lineage>
        <taxon>Eukaryota</taxon>
        <taxon>Metazoa</taxon>
        <taxon>Chordata</taxon>
        <taxon>Craniata</taxon>
        <taxon>Vertebrata</taxon>
        <taxon>Euteleostomi</taxon>
        <taxon>Amphibia</taxon>
        <taxon>Batrachia</taxon>
        <taxon>Caudata</taxon>
        <taxon>Salamandroidea</taxon>
        <taxon>Salamandridae</taxon>
        <taxon>Pleurodelinae</taxon>
        <taxon>Pleurodeles</taxon>
    </lineage>
</organism>
<evidence type="ECO:0000313" key="1">
    <source>
        <dbReference type="EMBL" id="KAJ1144324.1"/>
    </source>
</evidence>
<evidence type="ECO:0000313" key="2">
    <source>
        <dbReference type="Proteomes" id="UP001066276"/>
    </source>
</evidence>